<dbReference type="Pfam" id="PF01585">
    <property type="entry name" value="G-patch"/>
    <property type="match status" value="1"/>
</dbReference>
<dbReference type="PANTHER" id="PTHR13384:SF19">
    <property type="entry name" value="G PATCH DOMAIN-CONTAINING PROTEIN 1"/>
    <property type="match status" value="1"/>
</dbReference>
<feature type="region of interest" description="Disordered" evidence="1">
    <location>
        <begin position="81"/>
        <end position="104"/>
    </location>
</feature>
<keyword evidence="4" id="KW-1185">Reference proteome</keyword>
<feature type="compositionally biased region" description="Polar residues" evidence="1">
    <location>
        <begin position="349"/>
        <end position="373"/>
    </location>
</feature>
<protein>
    <submittedName>
        <fullName evidence="3">Related to growth regulation protein WHI2</fullName>
    </submittedName>
</protein>
<gene>
    <name evidence="3" type="ORF">DNG_05323</name>
</gene>
<sequence>MSWKRSRAAYESDLATQGAPFVFFGTPLLQTTDSSSAGGYVPLHKQEVRDERGRRRLHGAFTGGWSAGYFNTVGSKEGWTPSQFVSSRGKRHGSDTARAQNLPQDFMDEEDLADAAESQKLGTSQSFTGIGGRNDGPLSTDTFANLLHMKTETAGVLLLKRMGWREGQGIGPKVNRKPRLGGTEPSGKDDPTSAGGGSYLFAPDDSVMVSFSKKTDRSGLGLHVHGALGRQLPAKAGVDSRLGGAHSISDMAHDRVSSRGFGVGVLNDSSSGEDDPYEIGPKITRIRRIQAPKKTKKSSTRGHGAARIGPPAEAAKQTPGGIGQDRHDSLGGFVQEVADDIGAGAASRLQSSFSVPESWTPSRRAGTKSSSPNAHMPSREISLVASNSAARGRILGETALPGHHSPISGPGSVQASGGLHNQSSQPTREAASAALGRDQNGRGPYRSQPLKESRYRRYLEYHSGLSSLPPTKPDGMADTEFAQELEEFYQCTAIFKPMAGAMASRFTAATSSLPSTESKATTGVSSEKDAPREAARLGMFGNLTRRTNDFTPSSLLCKRFNVKPPHQKPPAREYPEAPGPLVHRITSGEEPQPGPQRSTVGNLDNEPVRGPFETADKTLGSGQRPSEQVFNAIFGDDE</sequence>
<evidence type="ECO:0000313" key="4">
    <source>
        <dbReference type="Proteomes" id="UP001187682"/>
    </source>
</evidence>
<feature type="region of interest" description="Disordered" evidence="1">
    <location>
        <begin position="267"/>
        <end position="329"/>
    </location>
</feature>
<feature type="compositionally biased region" description="Polar residues" evidence="1">
    <location>
        <begin position="620"/>
        <end position="629"/>
    </location>
</feature>
<dbReference type="AlphaFoldDB" id="A0AAE8N0I1"/>
<feature type="region of interest" description="Disordered" evidence="1">
    <location>
        <begin position="510"/>
        <end position="530"/>
    </location>
</feature>
<dbReference type="PROSITE" id="PS50174">
    <property type="entry name" value="G_PATCH"/>
    <property type="match status" value="1"/>
</dbReference>
<dbReference type="Pfam" id="PF26093">
    <property type="entry name" value="HTH_TGH"/>
    <property type="match status" value="1"/>
</dbReference>
<proteinExistence type="predicted"/>
<reference evidence="3" key="1">
    <citation type="submission" date="2018-03" db="EMBL/GenBank/DDBJ databases">
        <authorList>
            <person name="Guldener U."/>
        </authorList>
    </citation>
    <scope>NUCLEOTIDE SEQUENCE</scope>
</reference>
<feature type="compositionally biased region" description="Basic residues" evidence="1">
    <location>
        <begin position="284"/>
        <end position="300"/>
    </location>
</feature>
<evidence type="ECO:0000259" key="2">
    <source>
        <dbReference type="PROSITE" id="PS50174"/>
    </source>
</evidence>
<evidence type="ECO:0000313" key="3">
    <source>
        <dbReference type="EMBL" id="SPO02650.1"/>
    </source>
</evidence>
<feature type="region of interest" description="Disordered" evidence="1">
    <location>
        <begin position="349"/>
        <end position="380"/>
    </location>
</feature>
<accession>A0AAE8N0I1</accession>
<dbReference type="InterPro" id="IPR011666">
    <property type="entry name" value="DUF1604"/>
</dbReference>
<evidence type="ECO:0000256" key="1">
    <source>
        <dbReference type="SAM" id="MobiDB-lite"/>
    </source>
</evidence>
<feature type="region of interest" description="Disordered" evidence="1">
    <location>
        <begin position="398"/>
        <end position="453"/>
    </location>
</feature>
<dbReference type="EMBL" id="ONZQ02000007">
    <property type="protein sequence ID" value="SPO02650.1"/>
    <property type="molecule type" value="Genomic_DNA"/>
</dbReference>
<dbReference type="Proteomes" id="UP001187682">
    <property type="component" value="Unassembled WGS sequence"/>
</dbReference>
<dbReference type="GO" id="GO:0005634">
    <property type="term" value="C:nucleus"/>
    <property type="evidence" value="ECO:0007669"/>
    <property type="project" value="TreeGrafter"/>
</dbReference>
<organism evidence="3 4">
    <name type="scientific">Cephalotrichum gorgonifer</name>
    <dbReference type="NCBI Taxonomy" id="2041049"/>
    <lineage>
        <taxon>Eukaryota</taxon>
        <taxon>Fungi</taxon>
        <taxon>Dikarya</taxon>
        <taxon>Ascomycota</taxon>
        <taxon>Pezizomycotina</taxon>
        <taxon>Sordariomycetes</taxon>
        <taxon>Hypocreomycetidae</taxon>
        <taxon>Microascales</taxon>
        <taxon>Microascaceae</taxon>
        <taxon>Cephalotrichum</taxon>
    </lineage>
</organism>
<dbReference type="InterPro" id="IPR000467">
    <property type="entry name" value="G_patch_dom"/>
</dbReference>
<dbReference type="PANTHER" id="PTHR13384">
    <property type="entry name" value="G PATCH DOMAIN-CONTAINING PROTEIN 1"/>
    <property type="match status" value="1"/>
</dbReference>
<dbReference type="GO" id="GO:0006397">
    <property type="term" value="P:mRNA processing"/>
    <property type="evidence" value="ECO:0007669"/>
    <property type="project" value="InterPro"/>
</dbReference>
<comment type="caution">
    <text evidence="3">The sequence shown here is derived from an EMBL/GenBank/DDBJ whole genome shotgun (WGS) entry which is preliminary data.</text>
</comment>
<feature type="compositionally biased region" description="Polar residues" evidence="1">
    <location>
        <begin position="411"/>
        <end position="427"/>
    </location>
</feature>
<feature type="compositionally biased region" description="Polar residues" evidence="1">
    <location>
        <begin position="510"/>
        <end position="525"/>
    </location>
</feature>
<feature type="domain" description="G-patch" evidence="2">
    <location>
        <begin position="151"/>
        <end position="225"/>
    </location>
</feature>
<dbReference type="Pfam" id="PF07713">
    <property type="entry name" value="DUF1604"/>
    <property type="match status" value="1"/>
</dbReference>
<dbReference type="GO" id="GO:0003723">
    <property type="term" value="F:RNA binding"/>
    <property type="evidence" value="ECO:0007669"/>
    <property type="project" value="TreeGrafter"/>
</dbReference>
<name>A0AAE8N0I1_9PEZI</name>
<feature type="region of interest" description="Disordered" evidence="1">
    <location>
        <begin position="167"/>
        <end position="199"/>
    </location>
</feature>
<feature type="region of interest" description="Disordered" evidence="1">
    <location>
        <begin position="560"/>
        <end position="638"/>
    </location>
</feature>